<feature type="transmembrane region" description="Helical" evidence="6">
    <location>
        <begin position="92"/>
        <end position="115"/>
    </location>
</feature>
<feature type="transmembrane region" description="Helical" evidence="6">
    <location>
        <begin position="188"/>
        <end position="209"/>
    </location>
</feature>
<accession>A0A814PQ27</accession>
<feature type="transmembrane region" description="Helical" evidence="6">
    <location>
        <begin position="215"/>
        <end position="237"/>
    </location>
</feature>
<gene>
    <name evidence="7" type="ORF">SEV965_LOCUS16290</name>
</gene>
<protein>
    <submittedName>
        <fullName evidence="7">Uncharacterized protein</fullName>
    </submittedName>
</protein>
<evidence type="ECO:0000256" key="6">
    <source>
        <dbReference type="SAM" id="Phobius"/>
    </source>
</evidence>
<evidence type="ECO:0000256" key="4">
    <source>
        <dbReference type="ARBA" id="ARBA00023136"/>
    </source>
</evidence>
<feature type="transmembrane region" description="Helical" evidence="6">
    <location>
        <begin position="327"/>
        <end position="346"/>
    </location>
</feature>
<keyword evidence="4 6" id="KW-0472">Membrane</keyword>
<evidence type="ECO:0000256" key="3">
    <source>
        <dbReference type="ARBA" id="ARBA00022989"/>
    </source>
</evidence>
<dbReference type="PANTHER" id="PTHR23507">
    <property type="entry name" value="ZGC:174356"/>
    <property type="match status" value="1"/>
</dbReference>
<comment type="caution">
    <text evidence="7">The sequence shown here is derived from an EMBL/GenBank/DDBJ whole genome shotgun (WGS) entry which is preliminary data.</text>
</comment>
<feature type="transmembrane region" description="Helical" evidence="6">
    <location>
        <begin position="150"/>
        <end position="176"/>
    </location>
</feature>
<dbReference type="EMBL" id="CAJNOU010000887">
    <property type="protein sequence ID" value="CAF1109239.1"/>
    <property type="molecule type" value="Genomic_DNA"/>
</dbReference>
<evidence type="ECO:0000313" key="7">
    <source>
        <dbReference type="EMBL" id="CAF1109239.1"/>
    </source>
</evidence>
<evidence type="ECO:0000256" key="1">
    <source>
        <dbReference type="ARBA" id="ARBA00004141"/>
    </source>
</evidence>
<sequence>MTDICAYTIGTILSLQTLCTCIISIIGQYIYAYYLNIYPIPPNSTYNFSTITSMTTYNFLKKFNDDTKQCIESDISPDSDAQAWAQEQSADLFFWTNLCSSCPLIIMTYILGLYTPKLGQRFVLILPMIGTLMQFSIWLAIIYFHLPDYWWYIAAVIVGISGSSGILSFVLTLIITETTNEDDLSSRSVRLGALQTGVSAIGTFAIGYYIDWRGFTDLCWIGLGLELISILIVIFIFKSINSNQNERIPLLISINENEFKELSTNTCNKFFQVCKVFHFNKRRTSTKSISLLLTLFSNIFYTLASSTFAPFLWFLLNAPFCWTSKNIGNYSALAAISYAILSLLGMQALTRAGANDAIIRMFNTCSKPALATTPRWNTFVRIKDDKENIIPFVQCIECLSIFAYESSKTGLSTYKAYAESYLDAGVKSIFTEACAKFCAYDLRPYKLSSESLDSLAFICLALITRKISEEDLPPLSETDVEPAPLRLPNNGPPHAGDATCIVIPSRSLTSSLRTPNVERSRSNSIDDNETEEVLDPSTNDLIIL</sequence>
<dbReference type="AlphaFoldDB" id="A0A814PQ27"/>
<dbReference type="GO" id="GO:0016020">
    <property type="term" value="C:membrane"/>
    <property type="evidence" value="ECO:0007669"/>
    <property type="project" value="UniProtKB-SubCell"/>
</dbReference>
<evidence type="ECO:0000313" key="8">
    <source>
        <dbReference type="Proteomes" id="UP000663889"/>
    </source>
</evidence>
<evidence type="ECO:0000256" key="2">
    <source>
        <dbReference type="ARBA" id="ARBA00022692"/>
    </source>
</evidence>
<dbReference type="SUPFAM" id="SSF103473">
    <property type="entry name" value="MFS general substrate transporter"/>
    <property type="match status" value="1"/>
</dbReference>
<dbReference type="GO" id="GO:0022857">
    <property type="term" value="F:transmembrane transporter activity"/>
    <property type="evidence" value="ECO:0007669"/>
    <property type="project" value="TreeGrafter"/>
</dbReference>
<comment type="subcellular location">
    <subcellularLocation>
        <location evidence="1">Membrane</location>
        <topology evidence="1">Multi-pass membrane protein</topology>
    </subcellularLocation>
</comment>
<reference evidence="7" key="1">
    <citation type="submission" date="2021-02" db="EMBL/GenBank/DDBJ databases">
        <authorList>
            <person name="Nowell W R."/>
        </authorList>
    </citation>
    <scope>NUCLEOTIDE SEQUENCE</scope>
</reference>
<feature type="region of interest" description="Disordered" evidence="5">
    <location>
        <begin position="473"/>
        <end position="493"/>
    </location>
</feature>
<feature type="transmembrane region" description="Helical" evidence="6">
    <location>
        <begin position="291"/>
        <end position="315"/>
    </location>
</feature>
<evidence type="ECO:0000256" key="5">
    <source>
        <dbReference type="SAM" id="MobiDB-lite"/>
    </source>
</evidence>
<keyword evidence="3 6" id="KW-1133">Transmembrane helix</keyword>
<dbReference type="Gene3D" id="1.20.1250.20">
    <property type="entry name" value="MFS general substrate transporter like domains"/>
    <property type="match status" value="1"/>
</dbReference>
<keyword evidence="2 6" id="KW-0812">Transmembrane</keyword>
<proteinExistence type="predicted"/>
<feature type="transmembrane region" description="Helical" evidence="6">
    <location>
        <begin position="122"/>
        <end position="144"/>
    </location>
</feature>
<name>A0A814PQ27_9BILA</name>
<dbReference type="InterPro" id="IPR036259">
    <property type="entry name" value="MFS_trans_sf"/>
</dbReference>
<organism evidence="7 8">
    <name type="scientific">Rotaria sordida</name>
    <dbReference type="NCBI Taxonomy" id="392033"/>
    <lineage>
        <taxon>Eukaryota</taxon>
        <taxon>Metazoa</taxon>
        <taxon>Spiralia</taxon>
        <taxon>Gnathifera</taxon>
        <taxon>Rotifera</taxon>
        <taxon>Eurotatoria</taxon>
        <taxon>Bdelloidea</taxon>
        <taxon>Philodinida</taxon>
        <taxon>Philodinidae</taxon>
        <taxon>Rotaria</taxon>
    </lineage>
</organism>
<feature type="region of interest" description="Disordered" evidence="5">
    <location>
        <begin position="511"/>
        <end position="532"/>
    </location>
</feature>
<dbReference type="Proteomes" id="UP000663889">
    <property type="component" value="Unassembled WGS sequence"/>
</dbReference>
<feature type="transmembrane region" description="Helical" evidence="6">
    <location>
        <begin position="12"/>
        <end position="34"/>
    </location>
</feature>
<dbReference type="PANTHER" id="PTHR23507:SF1">
    <property type="entry name" value="FI18259P1-RELATED"/>
    <property type="match status" value="1"/>
</dbReference>